<dbReference type="AlphaFoldDB" id="A0A4R2N9B4"/>
<feature type="compositionally biased region" description="Polar residues" evidence="13">
    <location>
        <begin position="258"/>
        <end position="283"/>
    </location>
</feature>
<feature type="short sequence motif" description="TonB C-terminal box" evidence="11">
    <location>
        <begin position="704"/>
        <end position="721"/>
    </location>
</feature>
<evidence type="ECO:0000256" key="4">
    <source>
        <dbReference type="ARBA" id="ARBA00022452"/>
    </source>
</evidence>
<dbReference type="Pfam" id="PF07715">
    <property type="entry name" value="Plug"/>
    <property type="match status" value="1"/>
</dbReference>
<dbReference type="Pfam" id="PF00593">
    <property type="entry name" value="TonB_dep_Rec_b-barrel"/>
    <property type="match status" value="1"/>
</dbReference>
<feature type="domain" description="TonB-dependent receptor-like beta-barrel" evidence="15">
    <location>
        <begin position="234"/>
        <end position="694"/>
    </location>
</feature>
<dbReference type="Gene3D" id="2.40.170.20">
    <property type="entry name" value="TonB-dependent receptor, beta-barrel domain"/>
    <property type="match status" value="1"/>
</dbReference>
<keyword evidence="18" id="KW-1185">Reference proteome</keyword>
<dbReference type="GO" id="GO:0015344">
    <property type="term" value="F:siderophore uptake transmembrane transporter activity"/>
    <property type="evidence" value="ECO:0007669"/>
    <property type="project" value="TreeGrafter"/>
</dbReference>
<dbReference type="RefSeq" id="WP_132501199.1">
    <property type="nucleotide sequence ID" value="NZ_LVXA01000001.1"/>
</dbReference>
<evidence type="ECO:0000259" key="15">
    <source>
        <dbReference type="Pfam" id="PF00593"/>
    </source>
</evidence>
<dbReference type="Proteomes" id="UP000295537">
    <property type="component" value="Unassembled WGS sequence"/>
</dbReference>
<dbReference type="SUPFAM" id="SSF56935">
    <property type="entry name" value="Porins"/>
    <property type="match status" value="1"/>
</dbReference>
<evidence type="ECO:0000313" key="18">
    <source>
        <dbReference type="Proteomes" id="UP000295537"/>
    </source>
</evidence>
<reference evidence="17 18" key="1">
    <citation type="submission" date="2019-03" db="EMBL/GenBank/DDBJ databases">
        <title>Genomic Encyclopedia of Type Strains, Phase IV (KMG-IV): sequencing the most valuable type-strain genomes for metagenomic binning, comparative biology and taxonomic classification.</title>
        <authorList>
            <person name="Goeker M."/>
        </authorList>
    </citation>
    <scope>NUCLEOTIDE SEQUENCE [LARGE SCALE GENOMIC DNA]</scope>
    <source>
        <strain evidence="17 18">DSM 16380</strain>
    </source>
</reference>
<evidence type="ECO:0000259" key="16">
    <source>
        <dbReference type="Pfam" id="PF07715"/>
    </source>
</evidence>
<dbReference type="NCBIfam" id="TIGR01786">
    <property type="entry name" value="TonB-hemlactrns"/>
    <property type="match status" value="1"/>
</dbReference>
<gene>
    <name evidence="17" type="ORF">EV693_10566</name>
</gene>
<evidence type="ECO:0000256" key="10">
    <source>
        <dbReference type="PROSITE-ProRule" id="PRU01360"/>
    </source>
</evidence>
<proteinExistence type="inferred from homology"/>
<evidence type="ECO:0000256" key="12">
    <source>
        <dbReference type="RuleBase" id="RU003357"/>
    </source>
</evidence>
<evidence type="ECO:0000256" key="7">
    <source>
        <dbReference type="ARBA" id="ARBA00023077"/>
    </source>
</evidence>
<keyword evidence="4 10" id="KW-1134">Transmembrane beta strand</keyword>
<dbReference type="GO" id="GO:0015232">
    <property type="term" value="F:heme transmembrane transporter activity"/>
    <property type="evidence" value="ECO:0007669"/>
    <property type="project" value="InterPro"/>
</dbReference>
<keyword evidence="8 10" id="KW-0472">Membrane</keyword>
<evidence type="ECO:0000256" key="3">
    <source>
        <dbReference type="ARBA" id="ARBA00022448"/>
    </source>
</evidence>
<dbReference type="InterPro" id="IPR011276">
    <property type="entry name" value="TonB_haem/Hb_rcpt"/>
</dbReference>
<dbReference type="PANTHER" id="PTHR30069:SF41">
    <property type="entry name" value="HEME_HEMOPEXIN UTILIZATION PROTEIN C"/>
    <property type="match status" value="1"/>
</dbReference>
<dbReference type="InterPro" id="IPR036942">
    <property type="entry name" value="Beta-barrel_TonB_sf"/>
</dbReference>
<feature type="chain" id="PRO_5020225256" evidence="14">
    <location>
        <begin position="26"/>
        <end position="721"/>
    </location>
</feature>
<evidence type="ECO:0000313" key="17">
    <source>
        <dbReference type="EMBL" id="TCP17601.1"/>
    </source>
</evidence>
<dbReference type="InterPro" id="IPR000531">
    <property type="entry name" value="Beta-barrel_TonB"/>
</dbReference>
<dbReference type="EMBL" id="SLXJ01000005">
    <property type="protein sequence ID" value="TCP17601.1"/>
    <property type="molecule type" value="Genomic_DNA"/>
</dbReference>
<dbReference type="InterPro" id="IPR039426">
    <property type="entry name" value="TonB-dep_rcpt-like"/>
</dbReference>
<name>A0A4R2N9B4_9PAST</name>
<dbReference type="CDD" id="cd01347">
    <property type="entry name" value="ligand_gated_channel"/>
    <property type="match status" value="1"/>
</dbReference>
<sequence>MKLSKLYTAIFLALPTATFSVSIFASSNVAKLEEINVVAFRDATQLAKLANSADKLNKTQLQTLQAGSVADSLKHLNNIDVGQGSLSLAQKPIIRGLSGNRVVQVIDGVRQNFNLAHRGSYFIPASLVQEIEVIKGPATTLWGSGALGGVVAMRTANAFDYLQDNERFAAAVRQGYQSANNLSESTLSLLGATDSLDWLVSGYYNDADNIRVGKGDKIHYSAFNQYGGLAKFGWQINDTNRVELSHRLGFSKQTANVNNEEVFNPNKINSSHSRTATPHSKGNASPHHTGGGSPHHSAGAGHSATAGNDNPLTDQRIVENNSIINYYLTPNNRYINAQITLFKNATKESEKRIKNQTSDLTQLNTVGINLKNSTEFDTVSFTYGIDYHNDEAIAKRGKTTEEARANGYTASSTVIGAYLLSHIKLGEKLTLSPSIRYDSYSAQSQQKYTDSRWSPSASLVWNANSWLDLTARYNEAYRAPSVEERFTSGTHFRAGSIVNTFRHNPDLKPETAKNKELAAHLHFDNLLTQDDNASFKTTLFQNDVEDFINLDVFKSDPNDPRIYTSDVSQFKNVQNARLRGIEVESRYQTSRFGLTFSYAQTRGKDRSKQTHLANIAADKFNVSLNYAIVPEKFTVGTQVSYYATQDRVPQTENARHSTPVMAYPSYTLVGINANYAPLKGEWKNLRLDFAIENLFDKEYQPAFSMMKGKGRNVKLSAGYTF</sequence>
<evidence type="ECO:0000256" key="9">
    <source>
        <dbReference type="ARBA" id="ARBA00023237"/>
    </source>
</evidence>
<evidence type="ECO:0000256" key="2">
    <source>
        <dbReference type="ARBA" id="ARBA00009810"/>
    </source>
</evidence>
<dbReference type="InterPro" id="IPR010949">
    <property type="entry name" value="TonB_Hb/transfer/lactofer_rcpt"/>
</dbReference>
<keyword evidence="5 10" id="KW-0812">Transmembrane</keyword>
<comment type="similarity">
    <text evidence="2 10 12">Belongs to the TonB-dependent receptor family.</text>
</comment>
<dbReference type="OrthoDB" id="9764669at2"/>
<feature type="domain" description="TonB-dependent receptor plug" evidence="16">
    <location>
        <begin position="48"/>
        <end position="150"/>
    </location>
</feature>
<feature type="compositionally biased region" description="Low complexity" evidence="13">
    <location>
        <begin position="284"/>
        <end position="307"/>
    </location>
</feature>
<feature type="region of interest" description="Disordered" evidence="13">
    <location>
        <begin position="258"/>
        <end position="313"/>
    </location>
</feature>
<keyword evidence="6 14" id="KW-0732">Signal</keyword>
<evidence type="ECO:0000256" key="14">
    <source>
        <dbReference type="SAM" id="SignalP"/>
    </source>
</evidence>
<organism evidence="17 18">
    <name type="scientific">Nicoletella semolina</name>
    <dbReference type="NCBI Taxonomy" id="271160"/>
    <lineage>
        <taxon>Bacteria</taxon>
        <taxon>Pseudomonadati</taxon>
        <taxon>Pseudomonadota</taxon>
        <taxon>Gammaproteobacteria</taxon>
        <taxon>Pasteurellales</taxon>
        <taxon>Pasteurellaceae</taxon>
        <taxon>Nicoletella</taxon>
    </lineage>
</organism>
<dbReference type="PROSITE" id="PS52016">
    <property type="entry name" value="TONB_DEPENDENT_REC_3"/>
    <property type="match status" value="1"/>
</dbReference>
<dbReference type="PROSITE" id="PS01156">
    <property type="entry name" value="TONB_DEPENDENT_REC_2"/>
    <property type="match status" value="1"/>
</dbReference>
<comment type="caution">
    <text evidence="17">The sequence shown here is derived from an EMBL/GenBank/DDBJ whole genome shotgun (WGS) entry which is preliminary data.</text>
</comment>
<dbReference type="PANTHER" id="PTHR30069">
    <property type="entry name" value="TONB-DEPENDENT OUTER MEMBRANE RECEPTOR"/>
    <property type="match status" value="1"/>
</dbReference>
<feature type="signal peptide" evidence="14">
    <location>
        <begin position="1"/>
        <end position="25"/>
    </location>
</feature>
<evidence type="ECO:0000256" key="8">
    <source>
        <dbReference type="ARBA" id="ARBA00023136"/>
    </source>
</evidence>
<dbReference type="InterPro" id="IPR012910">
    <property type="entry name" value="Plug_dom"/>
</dbReference>
<dbReference type="InterPro" id="IPR010917">
    <property type="entry name" value="TonB_rcpt_CS"/>
</dbReference>
<evidence type="ECO:0000256" key="5">
    <source>
        <dbReference type="ARBA" id="ARBA00022692"/>
    </source>
</evidence>
<evidence type="ECO:0000256" key="1">
    <source>
        <dbReference type="ARBA" id="ARBA00004571"/>
    </source>
</evidence>
<comment type="subcellular location">
    <subcellularLocation>
        <location evidence="1 10">Cell outer membrane</location>
        <topology evidence="1 10">Multi-pass membrane protein</topology>
    </subcellularLocation>
</comment>
<dbReference type="GO" id="GO:0044718">
    <property type="term" value="P:siderophore transmembrane transport"/>
    <property type="evidence" value="ECO:0007669"/>
    <property type="project" value="TreeGrafter"/>
</dbReference>
<dbReference type="NCBIfam" id="TIGR01785">
    <property type="entry name" value="TonB-hemin"/>
    <property type="match status" value="1"/>
</dbReference>
<accession>A0A4R2N9B4</accession>
<keyword evidence="17" id="KW-0675">Receptor</keyword>
<keyword evidence="3 10" id="KW-0813">Transport</keyword>
<protein>
    <submittedName>
        <fullName evidence="17">Hemoglobin/transferrin/lactoferrin receptor protein</fullName>
    </submittedName>
</protein>
<dbReference type="Gene3D" id="2.170.130.10">
    <property type="entry name" value="TonB-dependent receptor, plug domain"/>
    <property type="match status" value="1"/>
</dbReference>
<keyword evidence="9 10" id="KW-0998">Cell outer membrane</keyword>
<dbReference type="GO" id="GO:0009279">
    <property type="term" value="C:cell outer membrane"/>
    <property type="evidence" value="ECO:0007669"/>
    <property type="project" value="UniProtKB-SubCell"/>
</dbReference>
<evidence type="ECO:0000256" key="6">
    <source>
        <dbReference type="ARBA" id="ARBA00022729"/>
    </source>
</evidence>
<keyword evidence="7 12" id="KW-0798">TonB box</keyword>
<evidence type="ECO:0000256" key="11">
    <source>
        <dbReference type="PROSITE-ProRule" id="PRU10144"/>
    </source>
</evidence>
<dbReference type="InterPro" id="IPR037066">
    <property type="entry name" value="Plug_dom_sf"/>
</dbReference>
<evidence type="ECO:0000256" key="13">
    <source>
        <dbReference type="SAM" id="MobiDB-lite"/>
    </source>
</evidence>